<feature type="compositionally biased region" description="Low complexity" evidence="7">
    <location>
        <begin position="442"/>
        <end position="459"/>
    </location>
</feature>
<dbReference type="CDD" id="cd14014">
    <property type="entry name" value="STKc_PknB_like"/>
    <property type="match status" value="1"/>
</dbReference>
<dbReference type="Gene3D" id="2.80.10.50">
    <property type="match status" value="1"/>
</dbReference>
<feature type="compositionally biased region" description="Pro residues" evidence="7">
    <location>
        <begin position="339"/>
        <end position="349"/>
    </location>
</feature>
<dbReference type="Gene3D" id="1.10.510.10">
    <property type="entry name" value="Transferase(Phosphotransferase) domain 1"/>
    <property type="match status" value="1"/>
</dbReference>
<keyword evidence="3" id="KW-0808">Transferase</keyword>
<dbReference type="PANTHER" id="PTHR43289">
    <property type="entry name" value="MITOGEN-ACTIVATED PROTEIN KINASE KINASE KINASE 20-RELATED"/>
    <property type="match status" value="1"/>
</dbReference>
<gene>
    <name evidence="9" type="ORF">Cci01nite_32930</name>
</gene>
<keyword evidence="4" id="KW-0547">Nucleotide-binding</keyword>
<feature type="region of interest" description="Disordered" evidence="7">
    <location>
        <begin position="413"/>
        <end position="481"/>
    </location>
</feature>
<evidence type="ECO:0000256" key="5">
    <source>
        <dbReference type="ARBA" id="ARBA00022777"/>
    </source>
</evidence>
<organism evidence="9 10">
    <name type="scientific">Catellatospora citrea</name>
    <dbReference type="NCBI Taxonomy" id="53366"/>
    <lineage>
        <taxon>Bacteria</taxon>
        <taxon>Bacillati</taxon>
        <taxon>Actinomycetota</taxon>
        <taxon>Actinomycetes</taxon>
        <taxon>Micromonosporales</taxon>
        <taxon>Micromonosporaceae</taxon>
        <taxon>Catellatospora</taxon>
    </lineage>
</organism>
<keyword evidence="6" id="KW-0067">ATP-binding</keyword>
<comment type="caution">
    <text evidence="9">The sequence shown here is derived from an EMBL/GenBank/DDBJ whole genome shotgun (WGS) entry which is preliminary data.</text>
</comment>
<evidence type="ECO:0000259" key="8">
    <source>
        <dbReference type="PROSITE" id="PS50011"/>
    </source>
</evidence>
<dbReference type="SMART" id="SM00458">
    <property type="entry name" value="RICIN"/>
    <property type="match status" value="1"/>
</dbReference>
<evidence type="ECO:0000256" key="3">
    <source>
        <dbReference type="ARBA" id="ARBA00022679"/>
    </source>
</evidence>
<dbReference type="Pfam" id="PF00652">
    <property type="entry name" value="Ricin_B_lectin"/>
    <property type="match status" value="1"/>
</dbReference>
<dbReference type="PROSITE" id="PS50231">
    <property type="entry name" value="RICIN_B_LECTIN"/>
    <property type="match status" value="1"/>
</dbReference>
<evidence type="ECO:0000256" key="4">
    <source>
        <dbReference type="ARBA" id="ARBA00022741"/>
    </source>
</evidence>
<dbReference type="PANTHER" id="PTHR43289:SF6">
    <property type="entry name" value="SERINE_THREONINE-PROTEIN KINASE NEKL-3"/>
    <property type="match status" value="1"/>
</dbReference>
<dbReference type="InterPro" id="IPR000719">
    <property type="entry name" value="Prot_kinase_dom"/>
</dbReference>
<dbReference type="PROSITE" id="PS00108">
    <property type="entry name" value="PROTEIN_KINASE_ST"/>
    <property type="match status" value="1"/>
</dbReference>
<dbReference type="InterPro" id="IPR011009">
    <property type="entry name" value="Kinase-like_dom_sf"/>
</dbReference>
<dbReference type="Pfam" id="PF00069">
    <property type="entry name" value="Pkinase"/>
    <property type="match status" value="1"/>
</dbReference>
<dbReference type="GO" id="GO:0004674">
    <property type="term" value="F:protein serine/threonine kinase activity"/>
    <property type="evidence" value="ECO:0007669"/>
    <property type="project" value="UniProtKB-KW"/>
</dbReference>
<evidence type="ECO:0000256" key="1">
    <source>
        <dbReference type="ARBA" id="ARBA00012513"/>
    </source>
</evidence>
<keyword evidence="2" id="KW-0723">Serine/threonine-protein kinase</keyword>
<dbReference type="PROSITE" id="PS50011">
    <property type="entry name" value="PROTEIN_KINASE_DOM"/>
    <property type="match status" value="1"/>
</dbReference>
<dbReference type="SMART" id="SM00220">
    <property type="entry name" value="S_TKc"/>
    <property type="match status" value="1"/>
</dbReference>
<feature type="region of interest" description="Disordered" evidence="7">
    <location>
        <begin position="276"/>
        <end position="374"/>
    </location>
</feature>
<dbReference type="EC" id="2.7.11.1" evidence="1"/>
<dbReference type="SUPFAM" id="SSF56112">
    <property type="entry name" value="Protein kinase-like (PK-like)"/>
    <property type="match status" value="1"/>
</dbReference>
<evidence type="ECO:0000256" key="2">
    <source>
        <dbReference type="ARBA" id="ARBA00022527"/>
    </source>
</evidence>
<dbReference type="Gene3D" id="3.30.200.20">
    <property type="entry name" value="Phosphorylase Kinase, domain 1"/>
    <property type="match status" value="1"/>
</dbReference>
<accession>A0A8J3KMX5</accession>
<evidence type="ECO:0000313" key="9">
    <source>
        <dbReference type="EMBL" id="GIF98199.1"/>
    </source>
</evidence>
<feature type="compositionally biased region" description="Low complexity" evidence="7">
    <location>
        <begin position="322"/>
        <end position="333"/>
    </location>
</feature>
<name>A0A8J3KMX5_9ACTN</name>
<dbReference type="AlphaFoldDB" id="A0A8J3KMX5"/>
<proteinExistence type="predicted"/>
<keyword evidence="10" id="KW-1185">Reference proteome</keyword>
<dbReference type="Proteomes" id="UP000659904">
    <property type="component" value="Unassembled WGS sequence"/>
</dbReference>
<dbReference type="CDD" id="cd23451">
    <property type="entry name" value="beta-trefoil_Ricin_laminarinase"/>
    <property type="match status" value="1"/>
</dbReference>
<reference evidence="9 10" key="1">
    <citation type="submission" date="2021-01" db="EMBL/GenBank/DDBJ databases">
        <title>Whole genome shotgun sequence of Catellatospora citrea NBRC 14495.</title>
        <authorList>
            <person name="Komaki H."/>
            <person name="Tamura T."/>
        </authorList>
    </citation>
    <scope>NUCLEOTIDE SEQUENCE [LARGE SCALE GENOMIC DNA]</scope>
    <source>
        <strain evidence="9 10">NBRC 14495</strain>
    </source>
</reference>
<dbReference type="SUPFAM" id="SSF50370">
    <property type="entry name" value="Ricin B-like lectins"/>
    <property type="match status" value="1"/>
</dbReference>
<evidence type="ECO:0000256" key="6">
    <source>
        <dbReference type="ARBA" id="ARBA00022840"/>
    </source>
</evidence>
<feature type="compositionally biased region" description="Pro residues" evidence="7">
    <location>
        <begin position="300"/>
        <end position="315"/>
    </location>
</feature>
<dbReference type="InterPro" id="IPR000772">
    <property type="entry name" value="Ricin_B_lectin"/>
</dbReference>
<feature type="domain" description="Protein kinase" evidence="8">
    <location>
        <begin position="18"/>
        <end position="273"/>
    </location>
</feature>
<evidence type="ECO:0000313" key="10">
    <source>
        <dbReference type="Proteomes" id="UP000659904"/>
    </source>
</evidence>
<dbReference type="InterPro" id="IPR008271">
    <property type="entry name" value="Ser/Thr_kinase_AS"/>
</dbReference>
<dbReference type="GO" id="GO:0005524">
    <property type="term" value="F:ATP binding"/>
    <property type="evidence" value="ECO:0007669"/>
    <property type="project" value="UniProtKB-KW"/>
</dbReference>
<feature type="compositionally biased region" description="Low complexity" evidence="7">
    <location>
        <begin position="424"/>
        <end position="434"/>
    </location>
</feature>
<dbReference type="InterPro" id="IPR035992">
    <property type="entry name" value="Ricin_B-like_lectins"/>
</dbReference>
<evidence type="ECO:0000256" key="7">
    <source>
        <dbReference type="SAM" id="MobiDB-lite"/>
    </source>
</evidence>
<sequence>MYSSAVHDSSKKLLAYRYQLLDVIGQGGQGRVWRARDEYLQRFVAIKELLAPAHLTEQERKATRDRSLREARAVAQLSHPNVIQVYDVIPHQGEPWIVMELVRARSLHQVLAADGPISVQRAADIGLALLGALSAAHRAGILHRDVKPANVLLADDGRVLLTDFGLATHQSADSSVTRTGMVVGSPAYLAPERVGGDRGGPAADLWALGATLFTAVEGRLVFDRPSPAATIAALVTEQPPRPARAGALAPVLEGLLQKDPDQRIDAERAEALLRTALDATRHDSPPAVQPRTGDTTDANPAPPPAAGPPDSPAPDRPNSEAVVPVVPDVPDVPSWAAPTPTPHPSPTGEPPTADTGDVTPTQADRGTGPARRFRPRVALPAAAALILLLSVGVGAMTWRSPALPETRFADATGFPPAVAPPAGSQQSSPKARPAPSAPPSPAATTTPGTSGQPSGTPWRSPLPSPSPTTNTSQPAAPPVVSHVGEITGIGGKCVDVSGARRADGTPIVIFTCNGSAAQTWTMKADGTVRALGKCLDVQDDGTYDGAAVQLWSCGTGQANQRWVYDSATRHLVNPASGTCLDARDQSSADGTRLQIWTCNPNYQANQRWSPP</sequence>
<dbReference type="EMBL" id="BONH01000012">
    <property type="protein sequence ID" value="GIF98199.1"/>
    <property type="molecule type" value="Genomic_DNA"/>
</dbReference>
<keyword evidence="5" id="KW-0418">Kinase</keyword>
<protein>
    <recommendedName>
        <fullName evidence="1">non-specific serine/threonine protein kinase</fullName>
        <ecNumber evidence="1">2.7.11.1</ecNumber>
    </recommendedName>
</protein>